<accession>A0A1B2FEI0</accession>
<dbReference type="EMBL" id="CP016634">
    <property type="protein sequence ID" value="ANY90626.1"/>
    <property type="molecule type" value="Genomic_DNA"/>
</dbReference>
<dbReference type="OrthoDB" id="8639774at2"/>
<dbReference type="Pfam" id="PF13557">
    <property type="entry name" value="Phenol_MetA_deg"/>
    <property type="match status" value="1"/>
</dbReference>
<sequence length="305" mass="33634">MKSYVARAGLVGAIGCSLLVSWDVNATENGDTVWPLGVQTVLPAILPAPGDTSLYSYTAYYKADSFKDKHGDSAIPGFSLENFIQAVRVVHTWDAKFDSGITLSSGVIASANKIKVEAFGNSDTDSGFRQLYLTPLYIGYSPSENLHLLTGFSAFVPLGNYDGSKLANSPTGNASYTQEFDLTWFPHPDWEVSVAPTFTINAKNDDTDYRSGNVLNIDYLLGYRLQSNPKVQLGLVGYYTKQVTDDQWDHGELDDGNRLRKFAIGPQIFYAFDQTSGVVLKWMRETSVRNGPKGDSLWLEFAFPL</sequence>
<dbReference type="AlphaFoldDB" id="A0A1B2FEI0"/>
<evidence type="ECO:0000313" key="1">
    <source>
        <dbReference type="EMBL" id="ANY90626.1"/>
    </source>
</evidence>
<dbReference type="RefSeq" id="WP_015272290.1">
    <property type="nucleotide sequence ID" value="NZ_CP016634.1"/>
</dbReference>
<gene>
    <name evidence="1" type="ORF">IEC33019_5146</name>
</gene>
<name>A0A1B2FEI0_PSEPU</name>
<dbReference type="InterPro" id="IPR025737">
    <property type="entry name" value="FApF"/>
</dbReference>
<reference evidence="1" key="1">
    <citation type="submission" date="2016-07" db="EMBL/GenBank/DDBJ databases">
        <title>New class B carbapenemase carried by novel plasmid in Pseudomonas putida enviromental strain in eastern Amazonia.</title>
        <authorList>
            <person name="Souza C.O."/>
            <person name="Lima K.V."/>
            <person name="Brasiliense D.M."/>
            <person name="Perez-Chaparro P.J."/>
            <person name="Mamizuka E.M."/>
            <person name="Lima M.O."/>
            <person name="Lima L.N."/>
            <person name="McCulloch J.A."/>
        </authorList>
    </citation>
    <scope>NUCLEOTIDE SEQUENCE [LARGE SCALE GENOMIC DNA]</scope>
    <source>
        <strain evidence="1">IEC33019</strain>
    </source>
</reference>
<protein>
    <submittedName>
        <fullName evidence="1">Uncharacterized protein</fullName>
    </submittedName>
</protein>
<proteinExistence type="predicted"/>
<organism evidence="1">
    <name type="scientific">Pseudomonas putida</name>
    <name type="common">Arthrobacter siderocapsulatus</name>
    <dbReference type="NCBI Taxonomy" id="303"/>
    <lineage>
        <taxon>Bacteria</taxon>
        <taxon>Pseudomonadati</taxon>
        <taxon>Pseudomonadota</taxon>
        <taxon>Gammaproteobacteria</taxon>
        <taxon>Pseudomonadales</taxon>
        <taxon>Pseudomonadaceae</taxon>
        <taxon>Pseudomonas</taxon>
    </lineage>
</organism>